<feature type="modified residue" description="4-aspartylphosphate" evidence="1">
    <location>
        <position position="52"/>
    </location>
</feature>
<reference evidence="3 4" key="1">
    <citation type="submission" date="2021-07" db="EMBL/GenBank/DDBJ databases">
        <title>Characterization of Violacein-producing bacteria and related species.</title>
        <authorList>
            <person name="Wilson H.S."/>
            <person name="De Leon M.E."/>
        </authorList>
    </citation>
    <scope>NUCLEOTIDE SEQUENCE [LARGE SCALE GENOMIC DNA]</scope>
    <source>
        <strain evidence="3 4">HSC-2F05</strain>
    </source>
</reference>
<evidence type="ECO:0000256" key="1">
    <source>
        <dbReference type="PROSITE-ProRule" id="PRU00169"/>
    </source>
</evidence>
<protein>
    <submittedName>
        <fullName evidence="3">Response regulator</fullName>
    </submittedName>
</protein>
<name>A0ABS7Y9Z5_9BURK</name>
<feature type="domain" description="Response regulatory" evidence="2">
    <location>
        <begin position="3"/>
        <end position="118"/>
    </location>
</feature>
<comment type="caution">
    <text evidence="3">The sequence shown here is derived from an EMBL/GenBank/DDBJ whole genome shotgun (WGS) entry which is preliminary data.</text>
</comment>
<keyword evidence="4" id="KW-1185">Reference proteome</keyword>
<dbReference type="Proteomes" id="UP001198602">
    <property type="component" value="Unassembled WGS sequence"/>
</dbReference>
<dbReference type="InterPro" id="IPR011006">
    <property type="entry name" value="CheY-like_superfamily"/>
</dbReference>
<keyword evidence="1" id="KW-0597">Phosphoprotein</keyword>
<sequence>MKCALVLDKDAGERGRLSHFLQLLGYLTAAVRTPNQALNVASAIRFDLIVTDTDARVADRRHLAAELKRSAPGATLIFAATNANEYRHAKAGSIPCVNAVVRRPASMESLRRILQFGIDGTGLQLDCSSPFLERRRRST</sequence>
<proteinExistence type="predicted"/>
<dbReference type="SUPFAM" id="SSF52172">
    <property type="entry name" value="CheY-like"/>
    <property type="match status" value="1"/>
</dbReference>
<dbReference type="InterPro" id="IPR001789">
    <property type="entry name" value="Sig_transdc_resp-reg_receiver"/>
</dbReference>
<gene>
    <name evidence="3" type="ORF">LE190_04660</name>
</gene>
<evidence type="ECO:0000259" key="2">
    <source>
        <dbReference type="PROSITE" id="PS50110"/>
    </source>
</evidence>
<dbReference type="PROSITE" id="PS50110">
    <property type="entry name" value="RESPONSE_REGULATORY"/>
    <property type="match status" value="1"/>
</dbReference>
<dbReference type="Gene3D" id="3.40.50.2300">
    <property type="match status" value="1"/>
</dbReference>
<dbReference type="CDD" id="cd00156">
    <property type="entry name" value="REC"/>
    <property type="match status" value="1"/>
</dbReference>
<dbReference type="EMBL" id="JAHYBX010000001">
    <property type="protein sequence ID" value="MCA1855215.1"/>
    <property type="molecule type" value="Genomic_DNA"/>
</dbReference>
<evidence type="ECO:0000313" key="3">
    <source>
        <dbReference type="EMBL" id="MCA1855215.1"/>
    </source>
</evidence>
<evidence type="ECO:0000313" key="4">
    <source>
        <dbReference type="Proteomes" id="UP001198602"/>
    </source>
</evidence>
<accession>A0ABS7Y9Z5</accession>
<organism evidence="3 4">
    <name type="scientific">Massilia hydrophila</name>
    <dbReference type="NCBI Taxonomy" id="3044279"/>
    <lineage>
        <taxon>Bacteria</taxon>
        <taxon>Pseudomonadati</taxon>
        <taxon>Pseudomonadota</taxon>
        <taxon>Betaproteobacteria</taxon>
        <taxon>Burkholderiales</taxon>
        <taxon>Oxalobacteraceae</taxon>
        <taxon>Telluria group</taxon>
        <taxon>Massilia</taxon>
    </lineage>
</organism>
<dbReference type="RefSeq" id="WP_225237586.1">
    <property type="nucleotide sequence ID" value="NZ_JAHYBX010000001.1"/>
</dbReference>